<name>A0A5J5ERU2_9PEZI</name>
<proteinExistence type="predicted"/>
<gene>
    <name evidence="1" type="ORF">FN846DRAFT_956436</name>
</gene>
<organism evidence="1 2">
    <name type="scientific">Sphaerosporella brunnea</name>
    <dbReference type="NCBI Taxonomy" id="1250544"/>
    <lineage>
        <taxon>Eukaryota</taxon>
        <taxon>Fungi</taxon>
        <taxon>Dikarya</taxon>
        <taxon>Ascomycota</taxon>
        <taxon>Pezizomycotina</taxon>
        <taxon>Pezizomycetes</taxon>
        <taxon>Pezizales</taxon>
        <taxon>Pyronemataceae</taxon>
        <taxon>Sphaerosporella</taxon>
    </lineage>
</organism>
<evidence type="ECO:0000313" key="1">
    <source>
        <dbReference type="EMBL" id="KAA8901881.1"/>
    </source>
</evidence>
<dbReference type="AlphaFoldDB" id="A0A5J5ERU2"/>
<evidence type="ECO:0000313" key="2">
    <source>
        <dbReference type="Proteomes" id="UP000326924"/>
    </source>
</evidence>
<sequence length="210" mass="23660">MISKARRTNSFCQASTDQPALEPPAGLPRLLYLRESRGLSVYILTHLLTWAWNHGKRKGLPSSSPLPSTKRKDRIRLNLLAGTTSAIDTNPSRYFHRRTEGKKKQTSQDIVLSGRCRAQYRRLPQNCLKRLLSHFLSSLDGKEPPPGPLKSSRQEETKRSLVCMLCHPGPLLTLGHFGELGRSASRPKSTETVFQNHVTGLWQLQAHCIM</sequence>
<dbReference type="InParanoid" id="A0A5J5ERU2"/>
<dbReference type="Proteomes" id="UP000326924">
    <property type="component" value="Unassembled WGS sequence"/>
</dbReference>
<keyword evidence="2" id="KW-1185">Reference proteome</keyword>
<accession>A0A5J5ERU2</accession>
<reference evidence="1 2" key="1">
    <citation type="submission" date="2019-09" db="EMBL/GenBank/DDBJ databases">
        <title>Draft genome of the ectomycorrhizal ascomycete Sphaerosporella brunnea.</title>
        <authorList>
            <consortium name="DOE Joint Genome Institute"/>
            <person name="Benucci G.M."/>
            <person name="Marozzi G."/>
            <person name="Antonielli L."/>
            <person name="Sanchez S."/>
            <person name="Marco P."/>
            <person name="Wang X."/>
            <person name="Falini L.B."/>
            <person name="Barry K."/>
            <person name="Haridas S."/>
            <person name="Lipzen A."/>
            <person name="Labutti K."/>
            <person name="Grigoriev I.V."/>
            <person name="Murat C."/>
            <person name="Martin F."/>
            <person name="Albertini E."/>
            <person name="Donnini D."/>
            <person name="Bonito G."/>
        </authorList>
    </citation>
    <scope>NUCLEOTIDE SEQUENCE [LARGE SCALE GENOMIC DNA]</scope>
    <source>
        <strain evidence="1 2">Sb_GMNB300</strain>
    </source>
</reference>
<dbReference type="EMBL" id="VXIS01000140">
    <property type="protein sequence ID" value="KAA8901881.1"/>
    <property type="molecule type" value="Genomic_DNA"/>
</dbReference>
<comment type="caution">
    <text evidence="1">The sequence shown here is derived from an EMBL/GenBank/DDBJ whole genome shotgun (WGS) entry which is preliminary data.</text>
</comment>
<protein>
    <submittedName>
        <fullName evidence="1">Uncharacterized protein</fullName>
    </submittedName>
</protein>